<organism evidence="2 3">
    <name type="scientific">Enterococcus diestrammenae</name>
    <dbReference type="NCBI Taxonomy" id="1155073"/>
    <lineage>
        <taxon>Bacteria</taxon>
        <taxon>Bacillati</taxon>
        <taxon>Bacillota</taxon>
        <taxon>Bacilli</taxon>
        <taxon>Lactobacillales</taxon>
        <taxon>Enterococcaceae</taxon>
        <taxon>Enterococcus</taxon>
    </lineage>
</organism>
<sequence length="159" mass="17930">MNDFQQALTELQEKFGNKDNLIGIATIALETSESGQPMPDTRFVDAYYQDGAFYTTTYATTKKMQQLAANPNVALCYVVESFTATGYGENLGWTKDPQNAEIADRLRQVFAEWYQDANNDEDPNTCILKITLQQGLWNFPHEGKQTVIDFVTKTVTHQG</sequence>
<dbReference type="Proteomes" id="UP001429357">
    <property type="component" value="Unassembled WGS sequence"/>
</dbReference>
<dbReference type="SUPFAM" id="SSF50475">
    <property type="entry name" value="FMN-binding split barrel"/>
    <property type="match status" value="1"/>
</dbReference>
<accession>A0ABV0F1E8</accession>
<evidence type="ECO:0000313" key="2">
    <source>
        <dbReference type="EMBL" id="MEO1780887.1"/>
    </source>
</evidence>
<reference evidence="2 3" key="2">
    <citation type="submission" date="2024-02" db="EMBL/GenBank/DDBJ databases">
        <title>The Genome Sequence of Enterococcus diestrammenae JM9A.</title>
        <authorList>
            <person name="Earl A."/>
            <person name="Manson A."/>
            <person name="Gilmore M."/>
            <person name="Sanders J."/>
            <person name="Shea T."/>
            <person name="Howe W."/>
            <person name="Livny J."/>
            <person name="Cuomo C."/>
            <person name="Neafsey D."/>
            <person name="Birren B."/>
        </authorList>
    </citation>
    <scope>NUCLEOTIDE SEQUENCE [LARGE SCALE GENOMIC DNA]</scope>
    <source>
        <strain evidence="2 3">JM9A</strain>
    </source>
</reference>
<keyword evidence="3" id="KW-1185">Reference proteome</keyword>
<feature type="domain" description="Pyridoxamine 5'-phosphate oxidase N-terminal" evidence="1">
    <location>
        <begin position="31"/>
        <end position="134"/>
    </location>
</feature>
<dbReference type="EMBL" id="MAEI02000001">
    <property type="protein sequence ID" value="MEO1780887.1"/>
    <property type="molecule type" value="Genomic_DNA"/>
</dbReference>
<evidence type="ECO:0000259" key="1">
    <source>
        <dbReference type="Pfam" id="PF01243"/>
    </source>
</evidence>
<protein>
    <recommendedName>
        <fullName evidence="1">Pyridoxamine 5'-phosphate oxidase N-terminal domain-containing protein</fullName>
    </recommendedName>
</protein>
<name>A0ABV0F1E8_9ENTE</name>
<reference evidence="3" key="1">
    <citation type="submission" date="2016-06" db="EMBL/GenBank/DDBJ databases">
        <title>Four novel species of enterococci isolated from chicken manure.</title>
        <authorList>
            <person name="Van Tyne D."/>
        </authorList>
    </citation>
    <scope>NUCLEOTIDE SEQUENCE [LARGE SCALE GENOMIC DNA]</scope>
    <source>
        <strain evidence="3">JM9A</strain>
    </source>
</reference>
<evidence type="ECO:0000313" key="3">
    <source>
        <dbReference type="Proteomes" id="UP001429357"/>
    </source>
</evidence>
<comment type="caution">
    <text evidence="2">The sequence shown here is derived from an EMBL/GenBank/DDBJ whole genome shotgun (WGS) entry which is preliminary data.</text>
</comment>
<gene>
    <name evidence="2" type="ORF">BAU18_000465</name>
</gene>
<dbReference type="InterPro" id="IPR011576">
    <property type="entry name" value="Pyridox_Oxase_N"/>
</dbReference>
<dbReference type="Pfam" id="PF01243">
    <property type="entry name" value="PNPOx_N"/>
    <property type="match status" value="1"/>
</dbReference>
<dbReference type="Gene3D" id="2.30.110.10">
    <property type="entry name" value="Electron Transport, Fmn-binding Protein, Chain A"/>
    <property type="match status" value="1"/>
</dbReference>
<dbReference type="RefSeq" id="WP_161870518.1">
    <property type="nucleotide sequence ID" value="NZ_MAEI02000001.1"/>
</dbReference>
<dbReference type="InterPro" id="IPR012349">
    <property type="entry name" value="Split_barrel_FMN-bd"/>
</dbReference>
<proteinExistence type="predicted"/>